<evidence type="ECO:0000256" key="2">
    <source>
        <dbReference type="ARBA" id="ARBA00022692"/>
    </source>
</evidence>
<dbReference type="Pfam" id="PF00916">
    <property type="entry name" value="Sulfate_transp"/>
    <property type="match status" value="1"/>
</dbReference>
<dbReference type="CDD" id="cd07042">
    <property type="entry name" value="STAS_SulP_like_sulfate_transporter"/>
    <property type="match status" value="1"/>
</dbReference>
<dbReference type="EMBL" id="MTYJ01000038">
    <property type="protein sequence ID" value="OQV19510.1"/>
    <property type="molecule type" value="Genomic_DNA"/>
</dbReference>
<feature type="transmembrane region" description="Helical" evidence="6">
    <location>
        <begin position="204"/>
        <end position="220"/>
    </location>
</feature>
<dbReference type="Pfam" id="PF01740">
    <property type="entry name" value="STAS"/>
    <property type="match status" value="1"/>
</dbReference>
<name>A0A1W0WWD1_HYPEX</name>
<feature type="compositionally biased region" description="Polar residues" evidence="5">
    <location>
        <begin position="560"/>
        <end position="570"/>
    </location>
</feature>
<reference evidence="9" key="1">
    <citation type="submission" date="2017-01" db="EMBL/GenBank/DDBJ databases">
        <title>Comparative genomics of anhydrobiosis in the tardigrade Hypsibius dujardini.</title>
        <authorList>
            <person name="Yoshida Y."/>
            <person name="Koutsovoulos G."/>
            <person name="Laetsch D."/>
            <person name="Stevens L."/>
            <person name="Kumar S."/>
            <person name="Horikawa D."/>
            <person name="Ishino K."/>
            <person name="Komine S."/>
            <person name="Tomita M."/>
            <person name="Blaxter M."/>
            <person name="Arakawa K."/>
        </authorList>
    </citation>
    <scope>NUCLEOTIDE SEQUENCE [LARGE SCALE GENOMIC DNA]</scope>
    <source>
        <strain evidence="9">Z151</strain>
    </source>
</reference>
<keyword evidence="9" id="KW-1185">Reference proteome</keyword>
<evidence type="ECO:0000259" key="7">
    <source>
        <dbReference type="PROSITE" id="PS50801"/>
    </source>
</evidence>
<feature type="transmembrane region" description="Helical" evidence="6">
    <location>
        <begin position="77"/>
        <end position="96"/>
    </location>
</feature>
<dbReference type="PROSITE" id="PS50801">
    <property type="entry name" value="STAS"/>
    <property type="match status" value="1"/>
</dbReference>
<dbReference type="InterPro" id="IPR018045">
    <property type="entry name" value="S04_transporter_CS"/>
</dbReference>
<feature type="domain" description="STAS" evidence="7">
    <location>
        <begin position="503"/>
        <end position="704"/>
    </location>
</feature>
<dbReference type="InterPro" id="IPR001902">
    <property type="entry name" value="SLC26A/SulP_fam"/>
</dbReference>
<organism evidence="8 9">
    <name type="scientific">Hypsibius exemplaris</name>
    <name type="common">Freshwater tardigrade</name>
    <dbReference type="NCBI Taxonomy" id="2072580"/>
    <lineage>
        <taxon>Eukaryota</taxon>
        <taxon>Metazoa</taxon>
        <taxon>Ecdysozoa</taxon>
        <taxon>Tardigrada</taxon>
        <taxon>Eutardigrada</taxon>
        <taxon>Parachela</taxon>
        <taxon>Hypsibioidea</taxon>
        <taxon>Hypsibiidae</taxon>
        <taxon>Hypsibius</taxon>
    </lineage>
</organism>
<dbReference type="Proteomes" id="UP000192578">
    <property type="component" value="Unassembled WGS sequence"/>
</dbReference>
<gene>
    <name evidence="8" type="ORF">BV898_06498</name>
</gene>
<feature type="transmembrane region" description="Helical" evidence="6">
    <location>
        <begin position="416"/>
        <end position="437"/>
    </location>
</feature>
<dbReference type="OrthoDB" id="288203at2759"/>
<dbReference type="InterPro" id="IPR002645">
    <property type="entry name" value="STAS_dom"/>
</dbReference>
<evidence type="ECO:0000256" key="3">
    <source>
        <dbReference type="ARBA" id="ARBA00022989"/>
    </source>
</evidence>
<feature type="region of interest" description="Disordered" evidence="5">
    <location>
        <begin position="1"/>
        <end position="27"/>
    </location>
</feature>
<dbReference type="GO" id="GO:0016020">
    <property type="term" value="C:membrane"/>
    <property type="evidence" value="ECO:0007669"/>
    <property type="project" value="UniProtKB-SubCell"/>
</dbReference>
<evidence type="ECO:0000313" key="9">
    <source>
        <dbReference type="Proteomes" id="UP000192578"/>
    </source>
</evidence>
<dbReference type="PROSITE" id="PS01130">
    <property type="entry name" value="SLC26A"/>
    <property type="match status" value="1"/>
</dbReference>
<comment type="caution">
    <text evidence="8">The sequence shown here is derived from an EMBL/GenBank/DDBJ whole genome shotgun (WGS) entry which is preliminary data.</text>
</comment>
<feature type="transmembrane region" description="Helical" evidence="6">
    <location>
        <begin position="449"/>
        <end position="475"/>
    </location>
</feature>
<keyword evidence="2 6" id="KW-0812">Transmembrane</keyword>
<evidence type="ECO:0000313" key="8">
    <source>
        <dbReference type="EMBL" id="OQV19510.1"/>
    </source>
</evidence>
<keyword evidence="4 6" id="KW-0472">Membrane</keyword>
<accession>A0A1W0WWD1</accession>
<dbReference type="InterPro" id="IPR011547">
    <property type="entry name" value="SLC26A/SulP_dom"/>
</dbReference>
<feature type="transmembrane region" description="Helical" evidence="6">
    <location>
        <begin position="390"/>
        <end position="410"/>
    </location>
</feature>
<keyword evidence="3 6" id="KW-1133">Transmembrane helix</keyword>
<evidence type="ECO:0000256" key="6">
    <source>
        <dbReference type="SAM" id="Phobius"/>
    </source>
</evidence>
<dbReference type="InterPro" id="IPR036513">
    <property type="entry name" value="STAS_dom_sf"/>
</dbReference>
<proteinExistence type="predicted"/>
<evidence type="ECO:0000256" key="5">
    <source>
        <dbReference type="SAM" id="MobiDB-lite"/>
    </source>
</evidence>
<feature type="transmembrane region" description="Helical" evidence="6">
    <location>
        <begin position="116"/>
        <end position="138"/>
    </location>
</feature>
<evidence type="ECO:0000256" key="4">
    <source>
        <dbReference type="ARBA" id="ARBA00023136"/>
    </source>
</evidence>
<dbReference type="AlphaFoldDB" id="A0A1W0WWD1"/>
<dbReference type="GO" id="GO:0008271">
    <property type="term" value="F:secondary active sulfate transmembrane transporter activity"/>
    <property type="evidence" value="ECO:0007669"/>
    <property type="project" value="InterPro"/>
</dbReference>
<feature type="transmembrane region" description="Helical" evidence="6">
    <location>
        <begin position="264"/>
        <end position="285"/>
    </location>
</feature>
<dbReference type="Gene3D" id="3.30.750.24">
    <property type="entry name" value="STAS domain"/>
    <property type="match status" value="1"/>
</dbReference>
<sequence length="712" mass="78742">MDTPLKQDESCGDDAPTTSPQRRSSLRSNNNIVVSRPIFNQNNFDHYQEARVVGKANSPWKKFKRQINRKASKIRHWHPTIGSLLVATVKGLFPVFSWLPEYQIRRNLPKDLLSGMAYSLLASMPAIYGLYTSFFPSLTYSIMASSKHVSIGVFAIVSIMTGKVVQQYALPNHAVSVLTAANISIASSTSDVESDVTSHLESRIAVMICVTLAVGIWQTWIEFFSAIPYTHFPSLIISVFCLNFLLVIKYGFNENKWTQSHFPCHIHLPGELLTVIFGILASYYLDLGPTHKVDIVGFIPLGLPEPRVPDLSILPAFAMDTFAIAIVSFAIQLSFAKMYSIKHKYPMDPNQELRALGCSNIFGGFFQCLPSSTFLGRVVAQSSVGGESQVVSIFAAGLMLIVLLFLGNLLEALPKACLGCIIAVALIGMLKEIRLVWKLGKISATDASVFLISLLAVVILDVDIGLAVAVGWSLLTVVLRTQRPDVPILGRALHTDIYRRVDDYKSVAEVDGCKIIGFSAPLYFANADYFLRKVRAITHLNQHHVPDKQQNPAPKRVNNHHSSTTPSINGQPHVPHHPILTLPKLHLPHLHHHTNSRKPSDEIELFTAVKPDGTTMTDATTWTADYFDRPIKHVILDCSSISFIDINGVQAVKDLAGQCAAANMTLFLTSCKGEVIEMLALCKYSKDLTADHIFMHVHDAVMQALREHEGMS</sequence>
<feature type="transmembrane region" description="Helical" evidence="6">
    <location>
        <begin position="313"/>
        <end position="335"/>
    </location>
</feature>
<comment type="subcellular location">
    <subcellularLocation>
        <location evidence="1">Membrane</location>
        <topology evidence="1">Multi-pass membrane protein</topology>
    </subcellularLocation>
</comment>
<feature type="compositionally biased region" description="Polar residues" evidence="5">
    <location>
        <begin position="16"/>
        <end position="27"/>
    </location>
</feature>
<evidence type="ECO:0000256" key="1">
    <source>
        <dbReference type="ARBA" id="ARBA00004141"/>
    </source>
</evidence>
<protein>
    <submittedName>
        <fullName evidence="8">Solute carrier family 26 member 6</fullName>
    </submittedName>
</protein>
<feature type="transmembrane region" description="Helical" evidence="6">
    <location>
        <begin position="232"/>
        <end position="252"/>
    </location>
</feature>
<dbReference type="PANTHER" id="PTHR11814">
    <property type="entry name" value="SULFATE TRANSPORTER"/>
    <property type="match status" value="1"/>
</dbReference>
<dbReference type="SUPFAM" id="SSF52091">
    <property type="entry name" value="SpoIIaa-like"/>
    <property type="match status" value="1"/>
</dbReference>
<feature type="region of interest" description="Disordered" evidence="5">
    <location>
        <begin position="543"/>
        <end position="575"/>
    </location>
</feature>